<dbReference type="GO" id="GO:0006310">
    <property type="term" value="P:DNA recombination"/>
    <property type="evidence" value="ECO:0007669"/>
    <property type="project" value="InterPro"/>
</dbReference>
<feature type="domain" description="DNA ligase ATP-dependent C-terminal" evidence="3">
    <location>
        <begin position="10"/>
        <end position="46"/>
    </location>
</feature>
<dbReference type="KEGG" id="moc:BB934_31320"/>
<dbReference type="Gene3D" id="2.40.50.140">
    <property type="entry name" value="Nucleic acid-binding proteins"/>
    <property type="match status" value="1"/>
</dbReference>
<dbReference type="Pfam" id="PF04679">
    <property type="entry name" value="DNA_ligase_A_C"/>
    <property type="match status" value="1"/>
</dbReference>
<dbReference type="SUPFAM" id="SSF50249">
    <property type="entry name" value="Nucleic acid-binding proteins"/>
    <property type="match status" value="1"/>
</dbReference>
<evidence type="ECO:0000256" key="2">
    <source>
        <dbReference type="SAM" id="MobiDB-lite"/>
    </source>
</evidence>
<dbReference type="EC" id="6.5.1.1" evidence="1"/>
<name>A0A1B2ERY3_9HYPH</name>
<dbReference type="GO" id="GO:0006281">
    <property type="term" value="P:DNA repair"/>
    <property type="evidence" value="ECO:0007669"/>
    <property type="project" value="InterPro"/>
</dbReference>
<feature type="region of interest" description="Disordered" evidence="2">
    <location>
        <begin position="47"/>
        <end position="67"/>
    </location>
</feature>
<gene>
    <name evidence="4" type="ORF">BB934_31320</name>
</gene>
<evidence type="ECO:0000256" key="1">
    <source>
        <dbReference type="ARBA" id="ARBA00012727"/>
    </source>
</evidence>
<dbReference type="InterPro" id="IPR012309">
    <property type="entry name" value="DNA_ligase_ATP-dep_C"/>
</dbReference>
<evidence type="ECO:0000259" key="3">
    <source>
        <dbReference type="Pfam" id="PF04679"/>
    </source>
</evidence>
<sequence length="67" mass="7877">MLPKGTYMRARVHWVKPRYLAQVEFTEWTRDNILRHPSFLGLREDKDSREVVVDRPAPEPAGASRRS</sequence>
<reference evidence="4" key="1">
    <citation type="submission" date="2016-07" db="EMBL/GenBank/DDBJ databases">
        <title>Microvirga ossetica sp. nov. a new species of rhizobia isolated from root nodules of the legume species Vicia alpestris Steven originated from North Ossetia region in the Caucasus.</title>
        <authorList>
            <person name="Safronova V.I."/>
            <person name="Kuznetsova I.G."/>
            <person name="Sazanova A.L."/>
            <person name="Belimov A."/>
            <person name="Andronov E."/>
            <person name="Osledkin Y.S."/>
            <person name="Onishchuk O.P."/>
            <person name="Kurchak O.N."/>
            <person name="Shaposhnikov A.I."/>
            <person name="Willems A."/>
            <person name="Tikhonovich I.A."/>
        </authorList>
    </citation>
    <scope>NUCLEOTIDE SEQUENCE [LARGE SCALE GENOMIC DNA]</scope>
    <source>
        <strain evidence="4">V5/3M</strain>
        <plasmid evidence="4">unnamed1</plasmid>
    </source>
</reference>
<geneLocation type="plasmid" evidence="4">
    <name>unnamed1</name>
</geneLocation>
<dbReference type="EMBL" id="CP016617">
    <property type="protein sequence ID" value="ANY82743.1"/>
    <property type="molecule type" value="Genomic_DNA"/>
</dbReference>
<dbReference type="AlphaFoldDB" id="A0A1B2ERY3"/>
<evidence type="ECO:0000313" key="4">
    <source>
        <dbReference type="EMBL" id="ANY82743.1"/>
    </source>
</evidence>
<feature type="compositionally biased region" description="Basic and acidic residues" evidence="2">
    <location>
        <begin position="47"/>
        <end position="57"/>
    </location>
</feature>
<organism evidence="4">
    <name type="scientific">Microvirga ossetica</name>
    <dbReference type="NCBI Taxonomy" id="1882682"/>
    <lineage>
        <taxon>Bacteria</taxon>
        <taxon>Pseudomonadati</taxon>
        <taxon>Pseudomonadota</taxon>
        <taxon>Alphaproteobacteria</taxon>
        <taxon>Hyphomicrobiales</taxon>
        <taxon>Methylobacteriaceae</taxon>
        <taxon>Microvirga</taxon>
    </lineage>
</organism>
<accession>A0A1B2ERY3</accession>
<dbReference type="InterPro" id="IPR012340">
    <property type="entry name" value="NA-bd_OB-fold"/>
</dbReference>
<dbReference type="GO" id="GO:0003910">
    <property type="term" value="F:DNA ligase (ATP) activity"/>
    <property type="evidence" value="ECO:0007669"/>
    <property type="project" value="UniProtKB-EC"/>
</dbReference>
<keyword evidence="4" id="KW-0614">Plasmid</keyword>
<proteinExistence type="predicted"/>
<protein>
    <recommendedName>
        <fullName evidence="1">DNA ligase (ATP)</fullName>
        <ecNumber evidence="1">6.5.1.1</ecNumber>
    </recommendedName>
</protein>